<dbReference type="Proteomes" id="UP000295937">
    <property type="component" value="Unassembled WGS sequence"/>
</dbReference>
<gene>
    <name evidence="6" type="primary">frr</name>
    <name evidence="8" type="ORF">CRV09_02115</name>
</gene>
<evidence type="ECO:0000256" key="2">
    <source>
        <dbReference type="ARBA" id="ARBA00005912"/>
    </source>
</evidence>
<evidence type="ECO:0000313" key="8">
    <source>
        <dbReference type="EMBL" id="PPI88675.1"/>
    </source>
</evidence>
<keyword evidence="3 6" id="KW-0963">Cytoplasm</keyword>
<dbReference type="FunFam" id="1.10.132.20:FF:000001">
    <property type="entry name" value="Ribosome-recycling factor"/>
    <property type="match status" value="1"/>
</dbReference>
<dbReference type="GO" id="GO:0043023">
    <property type="term" value="F:ribosomal large subunit binding"/>
    <property type="evidence" value="ECO:0007669"/>
    <property type="project" value="TreeGrafter"/>
</dbReference>
<dbReference type="HAMAP" id="MF_00040">
    <property type="entry name" value="RRF"/>
    <property type="match status" value="1"/>
</dbReference>
<proteinExistence type="inferred from homology"/>
<comment type="subcellular location">
    <subcellularLocation>
        <location evidence="1 6">Cytoplasm</location>
    </subcellularLocation>
</comment>
<reference evidence="8 9" key="1">
    <citation type="journal article" date="2018" name="Genome Biol. Evol.">
        <title>Cladogenesis and Genomic Streamlining in Extracellular Endosymbionts of Tropical Stink Bugs.</title>
        <authorList>
            <person name="Otero-Bravo A."/>
            <person name="Goffredi S."/>
            <person name="Sabree Z.L."/>
        </authorList>
    </citation>
    <scope>NUCLEOTIDE SEQUENCE [LARGE SCALE GENOMIC DNA]</scope>
    <source>
        <strain evidence="8 9">SoEO</strain>
    </source>
</reference>
<dbReference type="FunFam" id="3.30.1360.40:FF:000001">
    <property type="entry name" value="Ribosome-recycling factor"/>
    <property type="match status" value="1"/>
</dbReference>
<evidence type="ECO:0000256" key="3">
    <source>
        <dbReference type="ARBA" id="ARBA00022490"/>
    </source>
</evidence>
<dbReference type="PANTHER" id="PTHR20982">
    <property type="entry name" value="RIBOSOME RECYCLING FACTOR"/>
    <property type="match status" value="1"/>
</dbReference>
<dbReference type="Gene3D" id="1.10.132.20">
    <property type="entry name" value="Ribosome-recycling factor"/>
    <property type="match status" value="1"/>
</dbReference>
<dbReference type="Pfam" id="PF01765">
    <property type="entry name" value="RRF"/>
    <property type="match status" value="1"/>
</dbReference>
<evidence type="ECO:0000256" key="6">
    <source>
        <dbReference type="HAMAP-Rule" id="MF_00040"/>
    </source>
</evidence>
<keyword evidence="4 6" id="KW-0648">Protein biosynthesis</keyword>
<dbReference type="EMBL" id="PDKR01000002">
    <property type="protein sequence ID" value="PPI88675.1"/>
    <property type="molecule type" value="Genomic_DNA"/>
</dbReference>
<dbReference type="AlphaFoldDB" id="A0A2P5T256"/>
<dbReference type="GO" id="GO:0002184">
    <property type="term" value="P:cytoplasmic translational termination"/>
    <property type="evidence" value="ECO:0007669"/>
    <property type="project" value="TreeGrafter"/>
</dbReference>
<evidence type="ECO:0000313" key="9">
    <source>
        <dbReference type="Proteomes" id="UP000295937"/>
    </source>
</evidence>
<organism evidence="8 9">
    <name type="scientific">Candidatus Pantoea edessiphila</name>
    <dbReference type="NCBI Taxonomy" id="2044610"/>
    <lineage>
        <taxon>Bacteria</taxon>
        <taxon>Pseudomonadati</taxon>
        <taxon>Pseudomonadota</taxon>
        <taxon>Gammaproteobacteria</taxon>
        <taxon>Enterobacterales</taxon>
        <taxon>Erwiniaceae</taxon>
        <taxon>Pantoea</taxon>
    </lineage>
</organism>
<accession>A0A2P5T256</accession>
<dbReference type="OrthoDB" id="9804006at2"/>
<comment type="caution">
    <text evidence="8">The sequence shown here is derived from an EMBL/GenBank/DDBJ whole genome shotgun (WGS) entry which is preliminary data.</text>
</comment>
<dbReference type="NCBIfam" id="TIGR00496">
    <property type="entry name" value="frr"/>
    <property type="match status" value="1"/>
</dbReference>
<feature type="domain" description="Ribosome recycling factor" evidence="7">
    <location>
        <begin position="20"/>
        <end position="184"/>
    </location>
</feature>
<comment type="similarity">
    <text evidence="2 6">Belongs to the RRF family.</text>
</comment>
<dbReference type="PANTHER" id="PTHR20982:SF3">
    <property type="entry name" value="MITOCHONDRIAL RIBOSOME RECYCLING FACTOR PSEUDO 1"/>
    <property type="match status" value="1"/>
</dbReference>
<protein>
    <recommendedName>
        <fullName evidence="6">Ribosome-recycling factor</fullName>
        <shortName evidence="6">RRF</shortName>
    </recommendedName>
    <alternativeName>
        <fullName evidence="6">Ribosome-releasing factor</fullName>
    </alternativeName>
</protein>
<dbReference type="GO" id="GO:0005829">
    <property type="term" value="C:cytosol"/>
    <property type="evidence" value="ECO:0007669"/>
    <property type="project" value="GOC"/>
</dbReference>
<sequence>MINDIKKDTEIRMSKCIELLKKIISKIRTGRASTTLLDNISIKYYGHLTPIYKLANITLENSSTLKINVFDSSIIAVIENTIRSSNLGLNPSSSEGNNIYIPIPPLTEERRKELIKIIKNSAEQSRISIRNIRRDNNEKIKIMLREKKISEDQEYNIQDEIQKITQKYVNNIDNFILEKEIEIMKF</sequence>
<dbReference type="SUPFAM" id="SSF55194">
    <property type="entry name" value="Ribosome recycling factor, RRF"/>
    <property type="match status" value="1"/>
</dbReference>
<evidence type="ECO:0000256" key="1">
    <source>
        <dbReference type="ARBA" id="ARBA00004496"/>
    </source>
</evidence>
<dbReference type="InterPro" id="IPR002661">
    <property type="entry name" value="Ribosome_recyc_fac"/>
</dbReference>
<comment type="function">
    <text evidence="5 6">Responsible for the release of ribosomes from messenger RNA at the termination of protein biosynthesis. May increase the efficiency of translation by recycling ribosomes from one round of translation to another.</text>
</comment>
<dbReference type="Gene3D" id="3.30.1360.40">
    <property type="match status" value="1"/>
</dbReference>
<evidence type="ECO:0000256" key="4">
    <source>
        <dbReference type="ARBA" id="ARBA00022917"/>
    </source>
</evidence>
<dbReference type="CDD" id="cd00520">
    <property type="entry name" value="RRF"/>
    <property type="match status" value="1"/>
</dbReference>
<dbReference type="InterPro" id="IPR036191">
    <property type="entry name" value="RRF_sf"/>
</dbReference>
<evidence type="ECO:0000259" key="7">
    <source>
        <dbReference type="Pfam" id="PF01765"/>
    </source>
</evidence>
<dbReference type="RefSeq" id="WP_136132512.1">
    <property type="nucleotide sequence ID" value="NZ_PDKR01000002.1"/>
</dbReference>
<dbReference type="InterPro" id="IPR023584">
    <property type="entry name" value="Ribosome_recyc_fac_dom"/>
</dbReference>
<evidence type="ECO:0000256" key="5">
    <source>
        <dbReference type="ARBA" id="ARBA00025050"/>
    </source>
</evidence>
<name>A0A2P5T256_9GAMM</name>